<dbReference type="InterPro" id="IPR036397">
    <property type="entry name" value="RNaseH_sf"/>
</dbReference>
<feature type="domain" description="Integrase zinc-binding" evidence="16">
    <location>
        <begin position="394"/>
        <end position="449"/>
    </location>
</feature>
<evidence type="ECO:0000259" key="16">
    <source>
        <dbReference type="Pfam" id="PF17921"/>
    </source>
</evidence>
<name>A0A2R6PBQ0_ACTCC</name>
<dbReference type="Pfam" id="PF17921">
    <property type="entry name" value="Integrase_H2C2"/>
    <property type="match status" value="1"/>
</dbReference>
<evidence type="ECO:0000256" key="10">
    <source>
        <dbReference type="ARBA" id="ARBA00022908"/>
    </source>
</evidence>
<dbReference type="Proteomes" id="UP000241394">
    <property type="component" value="Chromosome LG27"/>
</dbReference>
<dbReference type="SUPFAM" id="SSF54160">
    <property type="entry name" value="Chromo domain-like"/>
    <property type="match status" value="1"/>
</dbReference>
<dbReference type="OrthoDB" id="1404009at2759"/>
<keyword evidence="3" id="KW-0548">Nucleotidyltransferase</keyword>
<keyword evidence="19" id="KW-1185">Reference proteome</keyword>
<dbReference type="CDD" id="cd01647">
    <property type="entry name" value="RT_LTR"/>
    <property type="match status" value="1"/>
</dbReference>
<evidence type="ECO:0000256" key="2">
    <source>
        <dbReference type="ARBA" id="ARBA00022679"/>
    </source>
</evidence>
<dbReference type="GO" id="GO:0004519">
    <property type="term" value="F:endonuclease activity"/>
    <property type="evidence" value="ECO:0007669"/>
    <property type="project" value="UniProtKB-KW"/>
</dbReference>
<reference evidence="18 19" key="1">
    <citation type="submission" date="2017-07" db="EMBL/GenBank/DDBJ databases">
        <title>An improved, manually edited Actinidia chinensis var. chinensis (kiwifruit) genome highlights the challenges associated with draft genomes and gene prediction in plants.</title>
        <authorList>
            <person name="Pilkington S."/>
            <person name="Crowhurst R."/>
            <person name="Hilario E."/>
            <person name="Nardozza S."/>
            <person name="Fraser L."/>
            <person name="Peng Y."/>
            <person name="Gunaseelan K."/>
            <person name="Simpson R."/>
            <person name="Tahir J."/>
            <person name="Deroles S."/>
            <person name="Templeton K."/>
            <person name="Luo Z."/>
            <person name="Davy M."/>
            <person name="Cheng C."/>
            <person name="Mcneilage M."/>
            <person name="Scaglione D."/>
            <person name="Liu Y."/>
            <person name="Zhang Q."/>
            <person name="Datson P."/>
            <person name="De Silva N."/>
            <person name="Gardiner S."/>
            <person name="Bassett H."/>
            <person name="Chagne D."/>
            <person name="Mccallum J."/>
            <person name="Dzierzon H."/>
            <person name="Deng C."/>
            <person name="Wang Y.-Y."/>
            <person name="Barron N."/>
            <person name="Manako K."/>
            <person name="Bowen J."/>
            <person name="Foster T."/>
            <person name="Erridge Z."/>
            <person name="Tiffin H."/>
            <person name="Waite C."/>
            <person name="Davies K."/>
            <person name="Grierson E."/>
            <person name="Laing W."/>
            <person name="Kirk R."/>
            <person name="Chen X."/>
            <person name="Wood M."/>
            <person name="Montefiori M."/>
            <person name="Brummell D."/>
            <person name="Schwinn K."/>
            <person name="Catanach A."/>
            <person name="Fullerton C."/>
            <person name="Li D."/>
            <person name="Meiyalaghan S."/>
            <person name="Nieuwenhuizen N."/>
            <person name="Read N."/>
            <person name="Prakash R."/>
            <person name="Hunter D."/>
            <person name="Zhang H."/>
            <person name="Mckenzie M."/>
            <person name="Knabel M."/>
            <person name="Harris A."/>
            <person name="Allan A."/>
            <person name="Chen A."/>
            <person name="Janssen B."/>
            <person name="Plunkett B."/>
            <person name="Dwamena C."/>
            <person name="Voogd C."/>
            <person name="Leif D."/>
            <person name="Lafferty D."/>
            <person name="Souleyre E."/>
            <person name="Varkonyi-Gasic E."/>
            <person name="Gambi F."/>
            <person name="Hanley J."/>
            <person name="Yao J.-L."/>
            <person name="Cheung J."/>
            <person name="David K."/>
            <person name="Warren B."/>
            <person name="Marsh K."/>
            <person name="Snowden K."/>
            <person name="Lin-Wang K."/>
            <person name="Brian L."/>
            <person name="Martinez-Sanchez M."/>
            <person name="Wang M."/>
            <person name="Ileperuma N."/>
            <person name="Macnee N."/>
            <person name="Campin R."/>
            <person name="Mcatee P."/>
            <person name="Drummond R."/>
            <person name="Espley R."/>
            <person name="Ireland H."/>
            <person name="Wu R."/>
            <person name="Atkinson R."/>
            <person name="Karunairetnam S."/>
            <person name="Bulley S."/>
            <person name="Chunkath S."/>
            <person name="Hanley Z."/>
            <person name="Storey R."/>
            <person name="Thrimawithana A."/>
            <person name="Thomson S."/>
            <person name="David C."/>
            <person name="Testolin R."/>
        </authorList>
    </citation>
    <scope>NUCLEOTIDE SEQUENCE [LARGE SCALE GENOMIC DNA]</scope>
    <source>
        <strain evidence="19">cv. Red5</strain>
        <tissue evidence="18">Young leaf</tissue>
    </source>
</reference>
<dbReference type="InterPro" id="IPR043128">
    <property type="entry name" value="Rev_trsase/Diguanyl_cyclase"/>
</dbReference>
<keyword evidence="4" id="KW-0540">Nuclease</keyword>
<evidence type="ECO:0000256" key="14">
    <source>
        <dbReference type="ARBA" id="ARBA00023172"/>
    </source>
</evidence>
<dbReference type="GO" id="GO:0003887">
    <property type="term" value="F:DNA-directed DNA polymerase activity"/>
    <property type="evidence" value="ECO:0007669"/>
    <property type="project" value="UniProtKB-KW"/>
</dbReference>
<dbReference type="AlphaFoldDB" id="A0A2R6PBQ0"/>
<gene>
    <name evidence="18" type="ORF">CEY00_Acc31510</name>
</gene>
<keyword evidence="11" id="KW-0695">RNA-directed DNA polymerase</keyword>
<dbReference type="GO" id="GO:0015074">
    <property type="term" value="P:DNA integration"/>
    <property type="evidence" value="ECO:0007669"/>
    <property type="project" value="UniProtKB-KW"/>
</dbReference>
<proteinExistence type="predicted"/>
<dbReference type="InterPro" id="IPR050951">
    <property type="entry name" value="Retrovirus_Pol_polyprotein"/>
</dbReference>
<evidence type="ECO:0000313" key="18">
    <source>
        <dbReference type="EMBL" id="PSR88443.1"/>
    </source>
</evidence>
<dbReference type="EMBL" id="NKQK01000027">
    <property type="protein sequence ID" value="PSR88443.1"/>
    <property type="molecule type" value="Genomic_DNA"/>
</dbReference>
<dbReference type="SUPFAM" id="SSF53098">
    <property type="entry name" value="Ribonuclease H-like"/>
    <property type="match status" value="1"/>
</dbReference>
<protein>
    <submittedName>
        <fullName evidence="18">Transposon Tf2-6 polyprotein</fullName>
    </submittedName>
</protein>
<sequence length="777" mass="90504">MADEESSVSTRGVEQKGHESQEQHQPDAIDRLATLMAQYMEFQMAWPVRGEKDRGDHQLNLILHDLVLRECGQPGHIAKHCTQGPTTASSVGSAVGRGDVVVVEEVYKECVLKIGDKELLVDLMPLSIHDFDLILGMDWLAAYHASIDYFKKEVVFKMPNEVEFIFQGERDVIPTCLILVVKARKLLQKDYELPGVIPDREKVKDNDVSKTAFHTRYGHYEFWVMPFGVTNAPAIFMNLMNKSQEEHEKYLRLVLQTLRDKQLYVKFSKCEFWIDKVAFLGYVISAEGIHVDPKKIKIRRWMKLIKDYECVIHYHPGRANVVADALSRKSAGRLASHLQVRPLLLDHIGELQMQDDQLKRIRQQMVDKVSIDFSILDDGTLIFRNRFCIPNEIKLKNDILEEAHQLLYSMHPESTKMYRDLREIYWWPGMKKDITEFVARCLTCQQVKTEHQKPAGLLQPLPIPQWKCEHITDFVVGLPKTATGFDSIWVIVDRLTISAHFLPVKVTFSLDKYAKLYVNEIVRLHGAPVSIVSDRDPRFTSRFWPNLQQAMGTILKFNFKGNWNDYIALMEFAYNNSYQTNIGMAPFEVLYGRKCRTPVYWTKVGERQLLGVEMIQDTIEKIKTVHKHLKVVQSRQKSYADNRRWELEFEIPYAIMERVGTSAYRLELLPEISKLHNVFHVSMLRKYITDPSHVLVQQPIELKDDLSYVEEPIQILDRREKVLRNKVIPSVKVLWRSQTVEEATWESEESMQGQYPYLFQSENFRKKFFKAGRVVRP</sequence>
<keyword evidence="12" id="KW-0239">DNA-directed DNA polymerase</keyword>
<keyword evidence="10" id="KW-0229">DNA integration</keyword>
<evidence type="ECO:0000256" key="7">
    <source>
        <dbReference type="ARBA" id="ARBA00022759"/>
    </source>
</evidence>
<dbReference type="STRING" id="1590841.A0A2R6PBQ0"/>
<dbReference type="PANTHER" id="PTHR37984:SF5">
    <property type="entry name" value="PROTEIN NYNRIN-LIKE"/>
    <property type="match status" value="1"/>
</dbReference>
<dbReference type="Gene3D" id="1.10.340.70">
    <property type="match status" value="1"/>
</dbReference>
<evidence type="ECO:0000256" key="9">
    <source>
        <dbReference type="ARBA" id="ARBA00022842"/>
    </source>
</evidence>
<reference evidence="19" key="2">
    <citation type="journal article" date="2018" name="BMC Genomics">
        <title>A manually annotated Actinidia chinensis var. chinensis (kiwifruit) genome highlights the challenges associated with draft genomes and gene prediction in plants.</title>
        <authorList>
            <person name="Pilkington S.M."/>
            <person name="Crowhurst R."/>
            <person name="Hilario E."/>
            <person name="Nardozza S."/>
            <person name="Fraser L."/>
            <person name="Peng Y."/>
            <person name="Gunaseelan K."/>
            <person name="Simpson R."/>
            <person name="Tahir J."/>
            <person name="Deroles S.C."/>
            <person name="Templeton K."/>
            <person name="Luo Z."/>
            <person name="Davy M."/>
            <person name="Cheng C."/>
            <person name="McNeilage M."/>
            <person name="Scaglione D."/>
            <person name="Liu Y."/>
            <person name="Zhang Q."/>
            <person name="Datson P."/>
            <person name="De Silva N."/>
            <person name="Gardiner S.E."/>
            <person name="Bassett H."/>
            <person name="Chagne D."/>
            <person name="McCallum J."/>
            <person name="Dzierzon H."/>
            <person name="Deng C."/>
            <person name="Wang Y.Y."/>
            <person name="Barron L."/>
            <person name="Manako K."/>
            <person name="Bowen J."/>
            <person name="Foster T.M."/>
            <person name="Erridge Z.A."/>
            <person name="Tiffin H."/>
            <person name="Waite C.N."/>
            <person name="Davies K.M."/>
            <person name="Grierson E.P."/>
            <person name="Laing W.A."/>
            <person name="Kirk R."/>
            <person name="Chen X."/>
            <person name="Wood M."/>
            <person name="Montefiori M."/>
            <person name="Brummell D.A."/>
            <person name="Schwinn K.E."/>
            <person name="Catanach A."/>
            <person name="Fullerton C."/>
            <person name="Li D."/>
            <person name="Meiyalaghan S."/>
            <person name="Nieuwenhuizen N."/>
            <person name="Read N."/>
            <person name="Prakash R."/>
            <person name="Hunter D."/>
            <person name="Zhang H."/>
            <person name="McKenzie M."/>
            <person name="Knabel M."/>
            <person name="Harris A."/>
            <person name="Allan A.C."/>
            <person name="Gleave A."/>
            <person name="Chen A."/>
            <person name="Janssen B.J."/>
            <person name="Plunkett B."/>
            <person name="Ampomah-Dwamena C."/>
            <person name="Voogd C."/>
            <person name="Leif D."/>
            <person name="Lafferty D."/>
            <person name="Souleyre E.J.F."/>
            <person name="Varkonyi-Gasic E."/>
            <person name="Gambi F."/>
            <person name="Hanley J."/>
            <person name="Yao J.L."/>
            <person name="Cheung J."/>
            <person name="David K.M."/>
            <person name="Warren B."/>
            <person name="Marsh K."/>
            <person name="Snowden K.C."/>
            <person name="Lin-Wang K."/>
            <person name="Brian L."/>
            <person name="Martinez-Sanchez M."/>
            <person name="Wang M."/>
            <person name="Ileperuma N."/>
            <person name="Macnee N."/>
            <person name="Campin R."/>
            <person name="McAtee P."/>
            <person name="Drummond R.S.M."/>
            <person name="Espley R.V."/>
            <person name="Ireland H.S."/>
            <person name="Wu R."/>
            <person name="Atkinson R.G."/>
            <person name="Karunairetnam S."/>
            <person name="Bulley S."/>
            <person name="Chunkath S."/>
            <person name="Hanley Z."/>
            <person name="Storey R."/>
            <person name="Thrimawithana A.H."/>
            <person name="Thomson S."/>
            <person name="David C."/>
            <person name="Testolin R."/>
            <person name="Huang H."/>
            <person name="Hellens R.P."/>
            <person name="Schaffer R.J."/>
        </authorList>
    </citation>
    <scope>NUCLEOTIDE SEQUENCE [LARGE SCALE GENOMIC DNA]</scope>
    <source>
        <strain evidence="19">cv. Red5</strain>
    </source>
</reference>
<dbReference type="GO" id="GO:0003677">
    <property type="term" value="F:DNA binding"/>
    <property type="evidence" value="ECO:0007669"/>
    <property type="project" value="UniProtKB-KW"/>
</dbReference>
<dbReference type="Gramene" id="PSR88443">
    <property type="protein sequence ID" value="PSR88443"/>
    <property type="gene ID" value="CEY00_Acc31510"/>
</dbReference>
<evidence type="ECO:0000256" key="13">
    <source>
        <dbReference type="ARBA" id="ARBA00023125"/>
    </source>
</evidence>
<dbReference type="InterPro" id="IPR021109">
    <property type="entry name" value="Peptidase_aspartic_dom_sf"/>
</dbReference>
<keyword evidence="9" id="KW-0460">Magnesium</keyword>
<dbReference type="InterPro" id="IPR043502">
    <property type="entry name" value="DNA/RNA_pol_sf"/>
</dbReference>
<dbReference type="GO" id="GO:0006508">
    <property type="term" value="P:proteolysis"/>
    <property type="evidence" value="ECO:0007669"/>
    <property type="project" value="UniProtKB-KW"/>
</dbReference>
<dbReference type="GO" id="GO:0006310">
    <property type="term" value="P:DNA recombination"/>
    <property type="evidence" value="ECO:0007669"/>
    <property type="project" value="UniProtKB-KW"/>
</dbReference>
<organism evidence="18 19">
    <name type="scientific">Actinidia chinensis var. chinensis</name>
    <name type="common">Chinese soft-hair kiwi</name>
    <dbReference type="NCBI Taxonomy" id="1590841"/>
    <lineage>
        <taxon>Eukaryota</taxon>
        <taxon>Viridiplantae</taxon>
        <taxon>Streptophyta</taxon>
        <taxon>Embryophyta</taxon>
        <taxon>Tracheophyta</taxon>
        <taxon>Spermatophyta</taxon>
        <taxon>Magnoliopsida</taxon>
        <taxon>eudicotyledons</taxon>
        <taxon>Gunneridae</taxon>
        <taxon>Pentapetalae</taxon>
        <taxon>asterids</taxon>
        <taxon>Ericales</taxon>
        <taxon>Actinidiaceae</taxon>
        <taxon>Actinidia</taxon>
    </lineage>
</organism>
<evidence type="ECO:0000256" key="5">
    <source>
        <dbReference type="ARBA" id="ARBA00022723"/>
    </source>
</evidence>
<dbReference type="InterPro" id="IPR041588">
    <property type="entry name" value="Integrase_H2C2"/>
</dbReference>
<evidence type="ECO:0000256" key="15">
    <source>
        <dbReference type="SAM" id="MobiDB-lite"/>
    </source>
</evidence>
<dbReference type="Gene3D" id="2.40.70.10">
    <property type="entry name" value="Acid Proteases"/>
    <property type="match status" value="1"/>
</dbReference>
<dbReference type="SUPFAM" id="SSF56672">
    <property type="entry name" value="DNA/RNA polymerases"/>
    <property type="match status" value="1"/>
</dbReference>
<keyword evidence="6" id="KW-0064">Aspartyl protease</keyword>
<feature type="domain" description="Tf2-1-like SH3-like" evidence="17">
    <location>
        <begin position="641"/>
        <end position="687"/>
    </location>
</feature>
<keyword evidence="8" id="KW-0378">Hydrolase</keyword>
<dbReference type="InParanoid" id="A0A2R6PBQ0"/>
<keyword evidence="5" id="KW-0479">Metal-binding</keyword>
<dbReference type="Gene3D" id="3.30.70.270">
    <property type="match status" value="1"/>
</dbReference>
<evidence type="ECO:0000256" key="11">
    <source>
        <dbReference type="ARBA" id="ARBA00022918"/>
    </source>
</evidence>
<keyword evidence="1" id="KW-0645">Protease</keyword>
<evidence type="ECO:0000313" key="19">
    <source>
        <dbReference type="Proteomes" id="UP000241394"/>
    </source>
</evidence>
<dbReference type="Pfam" id="PF08284">
    <property type="entry name" value="RVP_2"/>
    <property type="match status" value="1"/>
</dbReference>
<dbReference type="InterPro" id="IPR016197">
    <property type="entry name" value="Chromo-like_dom_sf"/>
</dbReference>
<feature type="compositionally biased region" description="Basic and acidic residues" evidence="15">
    <location>
        <begin position="13"/>
        <end position="26"/>
    </location>
</feature>
<keyword evidence="2" id="KW-0808">Transferase</keyword>
<keyword evidence="13" id="KW-0238">DNA-binding</keyword>
<dbReference type="Pfam" id="PF24626">
    <property type="entry name" value="SH3_Tf2-1"/>
    <property type="match status" value="1"/>
</dbReference>
<keyword evidence="7" id="KW-0255">Endonuclease</keyword>
<accession>A0A2R6PBQ0</accession>
<evidence type="ECO:0000256" key="1">
    <source>
        <dbReference type="ARBA" id="ARBA00022670"/>
    </source>
</evidence>
<evidence type="ECO:0000259" key="17">
    <source>
        <dbReference type="Pfam" id="PF24626"/>
    </source>
</evidence>
<comment type="caution">
    <text evidence="18">The sequence shown here is derived from an EMBL/GenBank/DDBJ whole genome shotgun (WGS) entry which is preliminary data.</text>
</comment>
<evidence type="ECO:0000256" key="8">
    <source>
        <dbReference type="ARBA" id="ARBA00022801"/>
    </source>
</evidence>
<dbReference type="InterPro" id="IPR012337">
    <property type="entry name" value="RNaseH-like_sf"/>
</dbReference>
<evidence type="ECO:0000256" key="4">
    <source>
        <dbReference type="ARBA" id="ARBA00022722"/>
    </source>
</evidence>
<dbReference type="GO" id="GO:0004190">
    <property type="term" value="F:aspartic-type endopeptidase activity"/>
    <property type="evidence" value="ECO:0007669"/>
    <property type="project" value="UniProtKB-KW"/>
</dbReference>
<evidence type="ECO:0000256" key="3">
    <source>
        <dbReference type="ARBA" id="ARBA00022695"/>
    </source>
</evidence>
<dbReference type="OMA" id="WESEESM"/>
<evidence type="ECO:0000256" key="12">
    <source>
        <dbReference type="ARBA" id="ARBA00022932"/>
    </source>
</evidence>
<dbReference type="Gene3D" id="3.30.420.10">
    <property type="entry name" value="Ribonuclease H-like superfamily/Ribonuclease H"/>
    <property type="match status" value="2"/>
</dbReference>
<dbReference type="GO" id="GO:0046872">
    <property type="term" value="F:metal ion binding"/>
    <property type="evidence" value="ECO:0007669"/>
    <property type="project" value="UniProtKB-KW"/>
</dbReference>
<dbReference type="Gene3D" id="3.10.10.10">
    <property type="entry name" value="HIV Type 1 Reverse Transcriptase, subunit A, domain 1"/>
    <property type="match status" value="1"/>
</dbReference>
<evidence type="ECO:0000256" key="6">
    <source>
        <dbReference type="ARBA" id="ARBA00022750"/>
    </source>
</evidence>
<feature type="region of interest" description="Disordered" evidence="15">
    <location>
        <begin position="1"/>
        <end position="26"/>
    </location>
</feature>
<dbReference type="InterPro" id="IPR056924">
    <property type="entry name" value="SH3_Tf2-1"/>
</dbReference>
<keyword evidence="14" id="KW-0233">DNA recombination</keyword>
<dbReference type="GO" id="GO:0003964">
    <property type="term" value="F:RNA-directed DNA polymerase activity"/>
    <property type="evidence" value="ECO:0007669"/>
    <property type="project" value="UniProtKB-KW"/>
</dbReference>
<dbReference type="PANTHER" id="PTHR37984">
    <property type="entry name" value="PROTEIN CBG26694"/>
    <property type="match status" value="1"/>
</dbReference>